<evidence type="ECO:0000313" key="2">
    <source>
        <dbReference type="Proteomes" id="UP000464688"/>
    </source>
</evidence>
<proteinExistence type="predicted"/>
<reference evidence="1 2" key="1">
    <citation type="journal article" date="2014" name="Genome Announc.">
        <title>Draft Genome Sequences of a Phylogenetically Diverse Suite of Pseudomonas syringae Strains from Multiple Source Populations.</title>
        <authorList>
            <person name="Baltrus D.A."/>
            <person name="Yourstone S."/>
            <person name="Lind A."/>
            <person name="Guilbaud C."/>
            <person name="Sands D.C."/>
            <person name="Jones C.D."/>
            <person name="Morris C.E."/>
            <person name="Dangl J.L."/>
        </authorList>
    </citation>
    <scope>NUCLEOTIDE SEQUENCE [LARGE SCALE GENOMIC DNA]</scope>
    <source>
        <strain evidence="1 2">UB303</strain>
    </source>
</reference>
<gene>
    <name evidence="1" type="ORF">N026_13255</name>
</gene>
<dbReference type="RefSeq" id="WP_024659585.1">
    <property type="nucleotide sequence ID" value="NZ_CP047267.1"/>
</dbReference>
<dbReference type="InterPro" id="IPR045390">
    <property type="entry name" value="ABC-3C_MC3"/>
</dbReference>
<dbReference type="Pfam" id="PF20131">
    <property type="entry name" value="MC3"/>
    <property type="match status" value="1"/>
</dbReference>
<name>A0AAJ4B0M2_PSESX</name>
<protein>
    <submittedName>
        <fullName evidence="1">Uncharacterized protein</fullName>
    </submittedName>
</protein>
<organism evidence="1 2">
    <name type="scientific">Pseudomonas syringae UB303</name>
    <dbReference type="NCBI Taxonomy" id="1357287"/>
    <lineage>
        <taxon>Bacteria</taxon>
        <taxon>Pseudomonadati</taxon>
        <taxon>Pseudomonadota</taxon>
        <taxon>Gammaproteobacteria</taxon>
        <taxon>Pseudomonadales</taxon>
        <taxon>Pseudomonadaceae</taxon>
        <taxon>Pseudomonas</taxon>
        <taxon>Pseudomonas syringae</taxon>
    </lineage>
</organism>
<dbReference type="EMBL" id="CP047267">
    <property type="protein sequence ID" value="QHF08407.1"/>
    <property type="molecule type" value="Genomic_DNA"/>
</dbReference>
<dbReference type="Proteomes" id="UP000464688">
    <property type="component" value="Chromosome"/>
</dbReference>
<evidence type="ECO:0000313" key="1">
    <source>
        <dbReference type="EMBL" id="QHF08407.1"/>
    </source>
</evidence>
<dbReference type="AlphaFoldDB" id="A0AAJ4B0M2"/>
<accession>A0AAJ4B0M2</accession>
<sequence>METPEFKMSPRLNDEIYLVQNPALGAVLMWEFVKGYKRQCTGAGPSLPFLFLVLPIIFSEPLRTIIGKTNSTSGLRLFAAKFSKEQELLLSIQRRMLALRQTSLSSVSIALDSGLLTLDCTTAVVHYSTKRYPANIPDTIRELGKHADKLGGWCGALSIQEVQTALRIGF</sequence>